<dbReference type="AlphaFoldDB" id="A0A4R2L480"/>
<dbReference type="EMBL" id="SLWV01000004">
    <property type="protein sequence ID" value="TCO78769.1"/>
    <property type="molecule type" value="Genomic_DNA"/>
</dbReference>
<dbReference type="SUPFAM" id="SSF55383">
    <property type="entry name" value="Copper amine oxidase, domain N"/>
    <property type="match status" value="2"/>
</dbReference>
<feature type="signal peptide" evidence="1">
    <location>
        <begin position="1"/>
        <end position="24"/>
    </location>
</feature>
<evidence type="ECO:0000313" key="3">
    <source>
        <dbReference type="EMBL" id="TCO78769.1"/>
    </source>
</evidence>
<dbReference type="RefSeq" id="WP_132243332.1">
    <property type="nucleotide sequence ID" value="NZ_SLWV01000004.1"/>
</dbReference>
<evidence type="ECO:0000313" key="4">
    <source>
        <dbReference type="Proteomes" id="UP000294919"/>
    </source>
</evidence>
<dbReference type="Proteomes" id="UP000294919">
    <property type="component" value="Unassembled WGS sequence"/>
</dbReference>
<reference evidence="3 4" key="1">
    <citation type="submission" date="2019-03" db="EMBL/GenBank/DDBJ databases">
        <title>Genomic Encyclopedia of Type Strains, Phase IV (KMG-IV): sequencing the most valuable type-strain genomes for metagenomic binning, comparative biology and taxonomic classification.</title>
        <authorList>
            <person name="Goeker M."/>
        </authorList>
    </citation>
    <scope>NUCLEOTIDE SEQUENCE [LARGE SCALE GENOMIC DNA]</scope>
    <source>
        <strain evidence="3 4">DSM 102940</strain>
    </source>
</reference>
<dbReference type="OrthoDB" id="2023214at2"/>
<dbReference type="InterPro" id="IPR012854">
    <property type="entry name" value="Cu_amine_oxidase-like_N"/>
</dbReference>
<sequence>MKKRISLLLVLALIISLVPMSAFAASDNYVNGPAKAKKDANLTTMAVPVLNIENDKGNFGHEETVTLTVKNGDWLGEDDTNYSKNPTVRYGADPAFANDLATEIENLSKKGSDTVIATVYRRSDSRIELTVKAATVAGNTATEAPSGTKIAKDLVLQIPMWVIMDGELAEVQVDSKTDRITEGTYKIGSGSTGDTTVWIEGTKTFSKIEKIKDIFVEENSVGALSDFSGRKHIKLKLNKDFKFDISAAKVQGSLVASNGTLAEITKDGSGNVNGGNCELSSDKEELRIYITNGNDLGAIKLQNSKYAEKLEITGLKVNPGKDAKEGKVNISFTSNVTEIESKTLEIGEYADYKVNINADGEPKEVFSGRYETNIDPEKKIGTGNTVDLATDLALTSDEAHELQKLIIDEKVKGAWTNDKSVTITFPSWVKILSVKRGEDYNFMQSADIDKNEYEFNMGGCTDNDKKKKLELTFYVSVEGGKEGDIEAIVSGRALDKEEKVVLGKAVSPVKVEGEVAKIKAGVRDQEIGKITMTEVKAGAIQEDKNIVLELDTDMDWDDEPVVKVTKGDLEIDEDDIKIDKNDKNVLIIPVDRESTQPSTIEITKSRVKVDRAIAEGSIKVEVKGNAIMANSYDKDAHENNTKKDLLDDYGFFNNNYYAKVEVANVITPADQNTTTAEAVKFVIGNAEYQVGETVETADVAPYIKDGRTMLSLSTVAKALGVPQENILWDGNTRTVTIRKGNVYTQVVIGSNILKVGAVEIPMDTVAEIKEGRTCLPVSYVATALGAKAEWDGATRTVTIK</sequence>
<keyword evidence="1" id="KW-0732">Signal</keyword>
<dbReference type="InterPro" id="IPR036582">
    <property type="entry name" value="Mao_N_sf"/>
</dbReference>
<organism evidence="3 4">
    <name type="scientific">Marinisporobacter balticus</name>
    <dbReference type="NCBI Taxonomy" id="2018667"/>
    <lineage>
        <taxon>Bacteria</taxon>
        <taxon>Bacillati</taxon>
        <taxon>Bacillota</taxon>
        <taxon>Clostridia</taxon>
        <taxon>Peptostreptococcales</taxon>
        <taxon>Thermotaleaceae</taxon>
        <taxon>Marinisporobacter</taxon>
    </lineage>
</organism>
<proteinExistence type="predicted"/>
<protein>
    <submittedName>
        <fullName evidence="3">Copper amine oxidase-like protein</fullName>
    </submittedName>
</protein>
<feature type="domain" description="Copper amine oxidase-like N-terminal" evidence="2">
    <location>
        <begin position="691"/>
        <end position="799"/>
    </location>
</feature>
<evidence type="ECO:0000256" key="1">
    <source>
        <dbReference type="SAM" id="SignalP"/>
    </source>
</evidence>
<comment type="caution">
    <text evidence="3">The sequence shown here is derived from an EMBL/GenBank/DDBJ whole genome shotgun (WGS) entry which is preliminary data.</text>
</comment>
<name>A0A4R2L480_9FIRM</name>
<feature type="chain" id="PRO_5020968162" evidence="1">
    <location>
        <begin position="25"/>
        <end position="800"/>
    </location>
</feature>
<keyword evidence="4" id="KW-1185">Reference proteome</keyword>
<dbReference type="Gene3D" id="3.30.457.10">
    <property type="entry name" value="Copper amine oxidase-like, N-terminal domain"/>
    <property type="match status" value="2"/>
</dbReference>
<dbReference type="Pfam" id="PF07833">
    <property type="entry name" value="Cu_amine_oxidN1"/>
    <property type="match status" value="1"/>
</dbReference>
<gene>
    <name evidence="3" type="ORF">EV214_104156</name>
</gene>
<accession>A0A4R2L480</accession>
<evidence type="ECO:0000259" key="2">
    <source>
        <dbReference type="Pfam" id="PF07833"/>
    </source>
</evidence>